<dbReference type="CDD" id="cd00303">
    <property type="entry name" value="retropepsin_like"/>
    <property type="match status" value="1"/>
</dbReference>
<dbReference type="SUPFAM" id="SSF53098">
    <property type="entry name" value="Ribonuclease H-like"/>
    <property type="match status" value="1"/>
</dbReference>
<name>A0A6A3W3Z4_9STRA</name>
<dbReference type="PROSITE" id="PS00141">
    <property type="entry name" value="ASP_PROTEASE"/>
    <property type="match status" value="1"/>
</dbReference>
<dbReference type="Pfam" id="PF13456">
    <property type="entry name" value="RVT_3"/>
    <property type="match status" value="1"/>
</dbReference>
<dbReference type="GO" id="GO:0004190">
    <property type="term" value="F:aspartic-type endopeptidase activity"/>
    <property type="evidence" value="ECO:0007669"/>
    <property type="project" value="UniProtKB-KW"/>
</dbReference>
<dbReference type="Pfam" id="PF00078">
    <property type="entry name" value="RVT_1"/>
    <property type="match status" value="1"/>
</dbReference>
<dbReference type="PROSITE" id="PS50878">
    <property type="entry name" value="RT_POL"/>
    <property type="match status" value="1"/>
</dbReference>
<dbReference type="InterPro" id="IPR021109">
    <property type="entry name" value="Peptidase_aspartic_dom_sf"/>
</dbReference>
<gene>
    <name evidence="13" type="ORF">PF005_g24771</name>
</gene>
<dbReference type="InterPro" id="IPR002156">
    <property type="entry name" value="RNaseH_domain"/>
</dbReference>
<keyword evidence="4" id="KW-0548">Nucleotidyltransferase</keyword>
<dbReference type="InterPro" id="IPR012337">
    <property type="entry name" value="RNaseH-like_sf"/>
</dbReference>
<dbReference type="InterPro" id="IPR001969">
    <property type="entry name" value="Aspartic_peptidase_AS"/>
</dbReference>
<keyword evidence="5" id="KW-0540">Nuclease</keyword>
<feature type="region of interest" description="Disordered" evidence="11">
    <location>
        <begin position="316"/>
        <end position="428"/>
    </location>
</feature>
<evidence type="ECO:0000256" key="2">
    <source>
        <dbReference type="ARBA" id="ARBA00022670"/>
    </source>
</evidence>
<dbReference type="CDD" id="cd01647">
    <property type="entry name" value="RT_LTR"/>
    <property type="match status" value="1"/>
</dbReference>
<dbReference type="InterPro" id="IPR043502">
    <property type="entry name" value="DNA/RNA_pol_sf"/>
</dbReference>
<keyword evidence="3" id="KW-0808">Transferase</keyword>
<evidence type="ECO:0000256" key="9">
    <source>
        <dbReference type="ARBA" id="ARBA00022918"/>
    </source>
</evidence>
<feature type="compositionally biased region" description="Basic and acidic residues" evidence="11">
    <location>
        <begin position="375"/>
        <end position="390"/>
    </location>
</feature>
<evidence type="ECO:0000313" key="14">
    <source>
        <dbReference type="Proteomes" id="UP000433483"/>
    </source>
</evidence>
<dbReference type="GO" id="GO:0003676">
    <property type="term" value="F:nucleic acid binding"/>
    <property type="evidence" value="ECO:0007669"/>
    <property type="project" value="InterPro"/>
</dbReference>
<accession>A0A6A3W3Z4</accession>
<dbReference type="EMBL" id="QXGB01002566">
    <property type="protein sequence ID" value="KAE9176797.1"/>
    <property type="molecule type" value="Genomic_DNA"/>
</dbReference>
<dbReference type="SUPFAM" id="SSF56672">
    <property type="entry name" value="DNA/RNA polymerases"/>
    <property type="match status" value="1"/>
</dbReference>
<dbReference type="GO" id="GO:0004523">
    <property type="term" value="F:RNA-DNA hybrid ribonuclease activity"/>
    <property type="evidence" value="ECO:0007669"/>
    <property type="project" value="InterPro"/>
</dbReference>
<feature type="domain" description="Reverse transcriptase" evidence="12">
    <location>
        <begin position="534"/>
        <end position="740"/>
    </location>
</feature>
<dbReference type="InterPro" id="IPR000477">
    <property type="entry name" value="RT_dom"/>
</dbReference>
<dbReference type="SUPFAM" id="SSF50630">
    <property type="entry name" value="Acid proteases"/>
    <property type="match status" value="1"/>
</dbReference>
<dbReference type="PANTHER" id="PTHR33064:SF37">
    <property type="entry name" value="RIBONUCLEASE H"/>
    <property type="match status" value="1"/>
</dbReference>
<dbReference type="Gene3D" id="1.10.340.70">
    <property type="match status" value="1"/>
</dbReference>
<evidence type="ECO:0000256" key="7">
    <source>
        <dbReference type="ARBA" id="ARBA00022759"/>
    </source>
</evidence>
<comment type="caution">
    <text evidence="13">The sequence shown here is derived from an EMBL/GenBank/DDBJ whole genome shotgun (WGS) entry which is preliminary data.</text>
</comment>
<evidence type="ECO:0000313" key="13">
    <source>
        <dbReference type="EMBL" id="KAE9176797.1"/>
    </source>
</evidence>
<evidence type="ECO:0000256" key="6">
    <source>
        <dbReference type="ARBA" id="ARBA00022750"/>
    </source>
</evidence>
<dbReference type="GO" id="GO:0006508">
    <property type="term" value="P:proteolysis"/>
    <property type="evidence" value="ECO:0007669"/>
    <property type="project" value="UniProtKB-KW"/>
</dbReference>
<reference evidence="13 14" key="1">
    <citation type="submission" date="2018-08" db="EMBL/GenBank/DDBJ databases">
        <title>Genomic investigation of the strawberry pathogen Phytophthora fragariae indicates pathogenicity is determined by transcriptional variation in three key races.</title>
        <authorList>
            <person name="Adams T.M."/>
            <person name="Armitage A.D."/>
            <person name="Sobczyk M.K."/>
            <person name="Bates H.J."/>
            <person name="Dunwell J.M."/>
            <person name="Nellist C.F."/>
            <person name="Harrison R.J."/>
        </authorList>
    </citation>
    <scope>NUCLEOTIDE SEQUENCE [LARGE SCALE GENOMIC DNA]</scope>
    <source>
        <strain evidence="13 14">NOV-27</strain>
    </source>
</reference>
<evidence type="ECO:0000256" key="5">
    <source>
        <dbReference type="ARBA" id="ARBA00022722"/>
    </source>
</evidence>
<dbReference type="Gene3D" id="3.30.70.270">
    <property type="match status" value="2"/>
</dbReference>
<dbReference type="Proteomes" id="UP000433483">
    <property type="component" value="Unassembled WGS sequence"/>
</dbReference>
<evidence type="ECO:0000259" key="12">
    <source>
        <dbReference type="PROSITE" id="PS50878"/>
    </source>
</evidence>
<dbReference type="GO" id="GO:0003964">
    <property type="term" value="F:RNA-directed DNA polymerase activity"/>
    <property type="evidence" value="ECO:0007669"/>
    <property type="project" value="UniProtKB-KW"/>
</dbReference>
<evidence type="ECO:0000256" key="4">
    <source>
        <dbReference type="ARBA" id="ARBA00022695"/>
    </source>
</evidence>
<dbReference type="GO" id="GO:0006310">
    <property type="term" value="P:DNA recombination"/>
    <property type="evidence" value="ECO:0007669"/>
    <property type="project" value="UniProtKB-KW"/>
</dbReference>
<dbReference type="InterPro" id="IPR043128">
    <property type="entry name" value="Rev_trsase/Diguanyl_cyclase"/>
</dbReference>
<dbReference type="Pfam" id="PF17917">
    <property type="entry name" value="RT_RNaseH"/>
    <property type="match status" value="1"/>
</dbReference>
<evidence type="ECO:0000256" key="1">
    <source>
        <dbReference type="ARBA" id="ARBA00012493"/>
    </source>
</evidence>
<evidence type="ECO:0000256" key="10">
    <source>
        <dbReference type="ARBA" id="ARBA00023172"/>
    </source>
</evidence>
<keyword evidence="10" id="KW-0233">DNA recombination</keyword>
<proteinExistence type="predicted"/>
<keyword evidence="2" id="KW-0645">Protease</keyword>
<feature type="compositionally biased region" description="Low complexity" evidence="11">
    <location>
        <begin position="356"/>
        <end position="373"/>
    </location>
</feature>
<organism evidence="13 14">
    <name type="scientific">Phytophthora fragariae</name>
    <dbReference type="NCBI Taxonomy" id="53985"/>
    <lineage>
        <taxon>Eukaryota</taxon>
        <taxon>Sar</taxon>
        <taxon>Stramenopiles</taxon>
        <taxon>Oomycota</taxon>
        <taxon>Peronosporomycetes</taxon>
        <taxon>Peronosporales</taxon>
        <taxon>Peronosporaceae</taxon>
        <taxon>Phytophthora</taxon>
    </lineage>
</organism>
<keyword evidence="9" id="KW-0695">RNA-directed DNA polymerase</keyword>
<dbReference type="InterPro" id="IPR041373">
    <property type="entry name" value="RT_RNaseH"/>
</dbReference>
<dbReference type="FunFam" id="1.10.340.70:FF:000001">
    <property type="entry name" value="Retrovirus-related Pol polyprotein from transposon gypsy-like Protein"/>
    <property type="match status" value="1"/>
</dbReference>
<dbReference type="Gene3D" id="3.30.420.10">
    <property type="entry name" value="Ribonuclease H-like superfamily/Ribonuclease H"/>
    <property type="match status" value="1"/>
</dbReference>
<dbReference type="Gene3D" id="2.40.70.10">
    <property type="entry name" value="Acid Proteases"/>
    <property type="match status" value="1"/>
</dbReference>
<keyword evidence="8" id="KW-0378">Hydrolase</keyword>
<evidence type="ECO:0000256" key="3">
    <source>
        <dbReference type="ARBA" id="ARBA00022679"/>
    </source>
</evidence>
<feature type="compositionally biased region" description="Polar residues" evidence="11">
    <location>
        <begin position="399"/>
        <end position="409"/>
    </location>
</feature>
<dbReference type="InterPro" id="IPR041588">
    <property type="entry name" value="Integrase_H2C2"/>
</dbReference>
<dbReference type="OrthoDB" id="101507at2759"/>
<keyword evidence="7" id="KW-0255">Endonuclease</keyword>
<evidence type="ECO:0000256" key="8">
    <source>
        <dbReference type="ARBA" id="ARBA00022801"/>
    </source>
</evidence>
<keyword evidence="6" id="KW-0064">Aspartyl protease</keyword>
<dbReference type="InterPro" id="IPR051320">
    <property type="entry name" value="Viral_Replic_Matur_Polypro"/>
</dbReference>
<dbReference type="EC" id="2.7.7.49" evidence="1"/>
<dbReference type="Pfam" id="PF17921">
    <property type="entry name" value="Integrase_H2C2"/>
    <property type="match status" value="1"/>
</dbReference>
<dbReference type="PANTHER" id="PTHR33064">
    <property type="entry name" value="POL PROTEIN"/>
    <property type="match status" value="1"/>
</dbReference>
<sequence>MTLELQPGESRGYWKYHVSGKHFKQAKANSKINNVRSVVLLDSGSEVSIIDATFARKVGCYIDASQSQECLGIGEKLYVATGRTKTKLTLAGSLVYLYEVWVGDDLPPDYQAILGMDFMVPAGIRLDLGDGSMCLPDEIRVMLHGRRQIFSDKARPVCVGEHLTVGIAESVELPLRLREADHEKLWLTRGQSWVPTLVKGPGRLRYLHITNLSNQKLILQRDVQVGLQLSGDHVPRQPGFVSVGSRRYAEWQTLAWEATTDAATVAAAAHLPGDDGPAVDRVEYPTPRQILARPQKAVATERGDAIRDGGRAVATCTARSGTSPAEEVSDEGLGGDPVHEETCVDADRPTEEESVVAGSPEAPAATAEEGAVSSGREDLAQSDEVRDQEPMCKVGSQAEEVTQSPTQNPETRRGEPEGGSEVCYHDGGTLEAEGVDGEWAVLPEVSPATIEVRIEDLQVGDLTDNTEDEIRKLRDIIWAHRHLLIGKGNALPPAAVGAVCDIDVGDAAPIAQRVRKIAPQFRKKVSDLLKGLLSAKIIRHSTSPWASPIVVIIKKNGVDIRLCIDYRLVNGLTKLMIYPTPLINDLLEDLDKVLWYCSLDMASGFWVVSMTDRARAISAFITPFGLFEWNRMPFGLENAPQIYQRLIDNALYGFLRIPTVADQNTLTDLFKEGHPEEAGESSVLGRRSYIDDILVTAGSWDLLCDRVKALLKACDKWNISISVAKSFWGLKKVDYLGHRVSDEGLEVHPKDLSALMDLPFPRTLRAMQSFLGSLNYYGRFIEDMGIYASVLYELPEVDFAAIRDRAGRERIGPAIEISEDQQDDQATADPKWAEAEAAFSKLKKKIAATPILKHFDTEKRPVVIVYASEWAVSASLVQDHDGVYLPVMFTSRTLKQNELNYGIVEKEVLALLRMLDLGYSMLAGRPIQVLARHSTLAWLFRAAGLQGRLGQWAALLSPWTLEITKCTRGEDEILGTLAAAITPRSEVDQALTDIAPRKEPRRSVNTPVPTLEQDETLLVASFDGSARVKRGGGAFSAIIWRLPEWTVVTAASGWKADMTVNEAEYSGLLLCFDLLEDQDRTRLVICGDSNLVIRQMKGEIECKAPALTLLRQKALRQLGTWPTHDLLHVKRAWNASADSLASAALQREAGVIVREQDWDDLVTLNRLPEILTATAKETTLRISAMATRSRRKVPNQKVLQEDAVRQLRVDRIRQGQDEERWIANLKHYLQGQVADLEKEEARTCSNLADDFEVDEQDLLYYCPPSRNPDKERDGLLRLVIPETLHQDLLHHYHVSLEGGHRGISRTYQRIKDKVYWRGLFRSVQRFIGECTDC</sequence>
<keyword evidence="14" id="KW-1185">Reference proteome</keyword>
<dbReference type="Gene3D" id="3.10.10.10">
    <property type="entry name" value="HIV Type 1 Reverse Transcriptase, subunit A, domain 1"/>
    <property type="match status" value="1"/>
</dbReference>
<feature type="compositionally biased region" description="Basic and acidic residues" evidence="11">
    <location>
        <begin position="337"/>
        <end position="351"/>
    </location>
</feature>
<evidence type="ECO:0000256" key="11">
    <source>
        <dbReference type="SAM" id="MobiDB-lite"/>
    </source>
</evidence>
<protein>
    <recommendedName>
        <fullName evidence="1">RNA-directed DNA polymerase</fullName>
        <ecNumber evidence="1">2.7.7.49</ecNumber>
    </recommendedName>
</protein>
<dbReference type="InterPro" id="IPR036397">
    <property type="entry name" value="RNaseH_sf"/>
</dbReference>